<evidence type="ECO:0000313" key="1">
    <source>
        <dbReference type="EMBL" id="QBX06650.1"/>
    </source>
</evidence>
<reference evidence="1 2" key="1">
    <citation type="submission" date="2019-02" db="EMBL/GenBank/DDBJ databases">
        <title>Complete genome sequence of Burkholderia cenocepacia phage BcepSaruman.</title>
        <authorList>
            <person name="Park K."/>
            <person name="Liu M."/>
            <person name="Gill J."/>
        </authorList>
    </citation>
    <scope>NUCLEOTIDE SEQUENCE [LARGE SCALE GENOMIC DNA]</scope>
</reference>
<accession>A0A4D5ZD94</accession>
<proteinExistence type="predicted"/>
<dbReference type="InterPro" id="IPR003669">
    <property type="entry name" value="Thymidylate_synthase_ThyX"/>
</dbReference>
<sequence>MQGNPTFHGDQCEVRVIEYSKSSKTGHPLVTFQTKYWRAVHAELLTHRALSRNASSSRAIPTAKLIATIRDEHPFPVHWGANQPGMQAHAECSNLVKHPRTGEMLTREAAWSAGVADACDWATAFADAGYHKQISNRFAENLGWINVVITTSQLDNFFELRDHDDAQPDIRDLARTMRRAMNSATPRILDPKDLTDPRAWHLPYVTMQERQAHPITELLAMSAARCARVSYLTHDGMNPLLAKDIELYRRLVESKPLHASPLEHQAIATSFDYPSKNLTGGWMQHRTLLETAGSIDQMHERMGFAPAPVTQ</sequence>
<organism evidence="1 2">
    <name type="scientific">Burkholderia phage BcepSaruman</name>
    <dbReference type="NCBI Taxonomy" id="2530032"/>
    <lineage>
        <taxon>Viruses</taxon>
        <taxon>Duplodnaviria</taxon>
        <taxon>Heunggongvirae</taxon>
        <taxon>Uroviricota</taxon>
        <taxon>Caudoviricetes</taxon>
        <taxon>Sarumanvirus</taxon>
        <taxon>Sarumanvirus bcepsaruman</taxon>
    </lineage>
</organism>
<dbReference type="Gene3D" id="3.30.1360.170">
    <property type="match status" value="2"/>
</dbReference>
<dbReference type="GO" id="GO:0050797">
    <property type="term" value="F:thymidylate synthase (FAD) activity"/>
    <property type="evidence" value="ECO:0007669"/>
    <property type="project" value="InterPro"/>
</dbReference>
<dbReference type="GO" id="GO:0006231">
    <property type="term" value="P:dTMP biosynthetic process"/>
    <property type="evidence" value="ECO:0007669"/>
    <property type="project" value="InterPro"/>
</dbReference>
<dbReference type="GO" id="GO:0050660">
    <property type="term" value="F:flavin adenine dinucleotide binding"/>
    <property type="evidence" value="ECO:0007669"/>
    <property type="project" value="InterPro"/>
</dbReference>
<dbReference type="InterPro" id="IPR036098">
    <property type="entry name" value="Thymidylate_synthase_ThyX_sf"/>
</dbReference>
<dbReference type="SUPFAM" id="SSF69796">
    <property type="entry name" value="Thymidylate synthase-complementing protein Thy1"/>
    <property type="match status" value="1"/>
</dbReference>
<name>A0A4D5ZD94_9CAUD</name>
<dbReference type="Proteomes" id="UP000296455">
    <property type="component" value="Segment"/>
</dbReference>
<gene>
    <name evidence="1" type="ORF">BcepSaruman_237</name>
</gene>
<protein>
    <submittedName>
        <fullName evidence="1">Thymidylate synthase</fullName>
    </submittedName>
</protein>
<keyword evidence="2" id="KW-1185">Reference proteome</keyword>
<dbReference type="EMBL" id="MK552140">
    <property type="protein sequence ID" value="QBX06650.1"/>
    <property type="molecule type" value="Genomic_DNA"/>
</dbReference>
<dbReference type="PROSITE" id="PS51331">
    <property type="entry name" value="THYX"/>
    <property type="match status" value="1"/>
</dbReference>
<dbReference type="Pfam" id="PF02511">
    <property type="entry name" value="Thy1"/>
    <property type="match status" value="1"/>
</dbReference>
<evidence type="ECO:0000313" key="2">
    <source>
        <dbReference type="Proteomes" id="UP000296455"/>
    </source>
</evidence>